<dbReference type="Gene3D" id="3.30.200.20">
    <property type="entry name" value="Phosphorylase Kinase, domain 1"/>
    <property type="match status" value="1"/>
</dbReference>
<comment type="caution">
    <text evidence="7">The sequence shown here is derived from an EMBL/GenBank/DDBJ whole genome shotgun (WGS) entry which is preliminary data.</text>
</comment>
<dbReference type="SUPFAM" id="SSF56112">
    <property type="entry name" value="Protein kinase-like (PK-like)"/>
    <property type="match status" value="1"/>
</dbReference>
<evidence type="ECO:0000256" key="3">
    <source>
        <dbReference type="ARBA" id="ARBA00022741"/>
    </source>
</evidence>
<evidence type="ECO:0000256" key="5">
    <source>
        <dbReference type="ARBA" id="ARBA00022840"/>
    </source>
</evidence>
<evidence type="ECO:0000256" key="2">
    <source>
        <dbReference type="ARBA" id="ARBA00022679"/>
    </source>
</evidence>
<keyword evidence="2" id="KW-0808">Transferase</keyword>
<dbReference type="PANTHER" id="PTHR27002:SF372">
    <property type="entry name" value="OS04G0197200 PROTEIN"/>
    <property type="match status" value="1"/>
</dbReference>
<keyword evidence="8" id="KW-1185">Reference proteome</keyword>
<dbReference type="AlphaFoldDB" id="A0AAV5DHF3"/>
<dbReference type="GO" id="GO:0004674">
    <property type="term" value="F:protein serine/threonine kinase activity"/>
    <property type="evidence" value="ECO:0007669"/>
    <property type="project" value="UniProtKB-KW"/>
</dbReference>
<evidence type="ECO:0000256" key="4">
    <source>
        <dbReference type="ARBA" id="ARBA00022777"/>
    </source>
</evidence>
<name>A0AAV5DHF3_ELECO</name>
<accession>A0AAV5DHF3</accession>
<feature type="domain" description="Serine-threonine/tyrosine-protein kinase catalytic" evidence="6">
    <location>
        <begin position="125"/>
        <end position="189"/>
    </location>
</feature>
<gene>
    <name evidence="7" type="primary">ga27728</name>
    <name evidence="7" type="ORF">PR202_ga27728</name>
</gene>
<evidence type="ECO:0000259" key="6">
    <source>
        <dbReference type="Pfam" id="PF07714"/>
    </source>
</evidence>
<reference evidence="7" key="1">
    <citation type="journal article" date="2018" name="DNA Res.">
        <title>Multiple hybrid de novo genome assembly of finger millet, an orphan allotetraploid crop.</title>
        <authorList>
            <person name="Hatakeyama M."/>
            <person name="Aluri S."/>
            <person name="Balachadran M.T."/>
            <person name="Sivarajan S.R."/>
            <person name="Patrignani A."/>
            <person name="Gruter S."/>
            <person name="Poveda L."/>
            <person name="Shimizu-Inatsugi R."/>
            <person name="Baeten J."/>
            <person name="Francoijs K.J."/>
            <person name="Nataraja K.N."/>
            <person name="Reddy Y.A.N."/>
            <person name="Phadnis S."/>
            <person name="Ravikumar R.L."/>
            <person name="Schlapbach R."/>
            <person name="Sreeman S.M."/>
            <person name="Shimizu K.K."/>
        </authorList>
    </citation>
    <scope>NUCLEOTIDE SEQUENCE</scope>
</reference>
<dbReference type="Proteomes" id="UP001054889">
    <property type="component" value="Unassembled WGS sequence"/>
</dbReference>
<keyword evidence="5" id="KW-0067">ATP-binding</keyword>
<evidence type="ECO:0000313" key="7">
    <source>
        <dbReference type="EMBL" id="GJN09698.1"/>
    </source>
</evidence>
<dbReference type="GO" id="GO:0005886">
    <property type="term" value="C:plasma membrane"/>
    <property type="evidence" value="ECO:0007669"/>
    <property type="project" value="TreeGrafter"/>
</dbReference>
<dbReference type="PANTHER" id="PTHR27002">
    <property type="entry name" value="RECEPTOR-LIKE SERINE/THREONINE-PROTEIN KINASE SD1-8"/>
    <property type="match status" value="1"/>
</dbReference>
<sequence length="193" mass="22079">MGSHPCRWGARWRECAAEGDLLCQIHRKEGRKDQVIRKERLERQCAETVEVEEDMLEGSCFLAASLTHDGKICNHFARSHTDRSWTARDNNWNQKNNVSRITRSNNLVSPGFAFNTYRNCKGTLKTGEHIAVKRLSKHLSQGFHELKNELVLAAKLKHKNLAPLIGVCLQQEKLLVYEYMPNSSLDTFLFGSP</sequence>
<dbReference type="InterPro" id="IPR001245">
    <property type="entry name" value="Ser-Thr/Tyr_kinase_cat_dom"/>
</dbReference>
<organism evidence="7 8">
    <name type="scientific">Eleusine coracana subsp. coracana</name>
    <dbReference type="NCBI Taxonomy" id="191504"/>
    <lineage>
        <taxon>Eukaryota</taxon>
        <taxon>Viridiplantae</taxon>
        <taxon>Streptophyta</taxon>
        <taxon>Embryophyta</taxon>
        <taxon>Tracheophyta</taxon>
        <taxon>Spermatophyta</taxon>
        <taxon>Magnoliopsida</taxon>
        <taxon>Liliopsida</taxon>
        <taxon>Poales</taxon>
        <taxon>Poaceae</taxon>
        <taxon>PACMAD clade</taxon>
        <taxon>Chloridoideae</taxon>
        <taxon>Cynodonteae</taxon>
        <taxon>Eleusininae</taxon>
        <taxon>Eleusine</taxon>
    </lineage>
</organism>
<dbReference type="InterPro" id="IPR011009">
    <property type="entry name" value="Kinase-like_dom_sf"/>
</dbReference>
<evidence type="ECO:0000256" key="1">
    <source>
        <dbReference type="ARBA" id="ARBA00022527"/>
    </source>
</evidence>
<dbReference type="Pfam" id="PF07714">
    <property type="entry name" value="PK_Tyr_Ser-Thr"/>
    <property type="match status" value="1"/>
</dbReference>
<keyword evidence="1" id="KW-0723">Serine/threonine-protein kinase</keyword>
<keyword evidence="4" id="KW-0418">Kinase</keyword>
<evidence type="ECO:0000313" key="8">
    <source>
        <dbReference type="Proteomes" id="UP001054889"/>
    </source>
</evidence>
<dbReference type="GO" id="GO:0005524">
    <property type="term" value="F:ATP binding"/>
    <property type="evidence" value="ECO:0007669"/>
    <property type="project" value="UniProtKB-KW"/>
</dbReference>
<proteinExistence type="predicted"/>
<reference evidence="7" key="2">
    <citation type="submission" date="2021-12" db="EMBL/GenBank/DDBJ databases">
        <title>Resequencing data analysis of finger millet.</title>
        <authorList>
            <person name="Hatakeyama M."/>
            <person name="Aluri S."/>
            <person name="Balachadran M.T."/>
            <person name="Sivarajan S.R."/>
            <person name="Poveda L."/>
            <person name="Shimizu-Inatsugi R."/>
            <person name="Schlapbach R."/>
            <person name="Sreeman S.M."/>
            <person name="Shimizu K.K."/>
        </authorList>
    </citation>
    <scope>NUCLEOTIDE SEQUENCE</scope>
</reference>
<keyword evidence="3" id="KW-0547">Nucleotide-binding</keyword>
<dbReference type="EMBL" id="BQKI01000016">
    <property type="protein sequence ID" value="GJN09698.1"/>
    <property type="molecule type" value="Genomic_DNA"/>
</dbReference>
<protein>
    <recommendedName>
        <fullName evidence="6">Serine-threonine/tyrosine-protein kinase catalytic domain-containing protein</fullName>
    </recommendedName>
</protein>